<dbReference type="Proteomes" id="UP001058974">
    <property type="component" value="Chromosome 2"/>
</dbReference>
<dbReference type="InterPro" id="IPR001763">
    <property type="entry name" value="Rhodanese-like_dom"/>
</dbReference>
<feature type="domain" description="Rhodanese" evidence="1">
    <location>
        <begin position="85"/>
        <end position="198"/>
    </location>
</feature>
<organism evidence="2 3">
    <name type="scientific">Pisum sativum</name>
    <name type="common">Garden pea</name>
    <name type="synonym">Lathyrus oleraceus</name>
    <dbReference type="NCBI Taxonomy" id="3888"/>
    <lineage>
        <taxon>Eukaryota</taxon>
        <taxon>Viridiplantae</taxon>
        <taxon>Streptophyta</taxon>
        <taxon>Embryophyta</taxon>
        <taxon>Tracheophyta</taxon>
        <taxon>Spermatophyta</taxon>
        <taxon>Magnoliopsida</taxon>
        <taxon>eudicotyledons</taxon>
        <taxon>Gunneridae</taxon>
        <taxon>Pentapetalae</taxon>
        <taxon>rosids</taxon>
        <taxon>fabids</taxon>
        <taxon>Fabales</taxon>
        <taxon>Fabaceae</taxon>
        <taxon>Papilionoideae</taxon>
        <taxon>50 kb inversion clade</taxon>
        <taxon>NPAAA clade</taxon>
        <taxon>Hologalegina</taxon>
        <taxon>IRL clade</taxon>
        <taxon>Fabeae</taxon>
        <taxon>Lathyrus</taxon>
    </lineage>
</organism>
<dbReference type="PANTHER" id="PTHR45431">
    <property type="entry name" value="RHODANESE-LIKE DOMAIN-CONTAINING PROTEIN 15, CHLOROPLASTIC"/>
    <property type="match status" value="1"/>
</dbReference>
<dbReference type="EMBL" id="JAMSHJ010000002">
    <property type="protein sequence ID" value="KAI5438659.1"/>
    <property type="molecule type" value="Genomic_DNA"/>
</dbReference>
<proteinExistence type="predicted"/>
<dbReference type="InterPro" id="IPR036873">
    <property type="entry name" value="Rhodanese-like_dom_sf"/>
</dbReference>
<comment type="caution">
    <text evidence="2">The sequence shown here is derived from an EMBL/GenBank/DDBJ whole genome shotgun (WGS) entry which is preliminary data.</text>
</comment>
<dbReference type="InterPro" id="IPR052367">
    <property type="entry name" value="Thiosulfate_ST/Rhodanese-like"/>
</dbReference>
<gene>
    <name evidence="2" type="ORF">KIW84_024407</name>
</gene>
<dbReference type="Gene3D" id="3.40.250.10">
    <property type="entry name" value="Rhodanese-like domain"/>
    <property type="match status" value="1"/>
</dbReference>
<evidence type="ECO:0000259" key="1">
    <source>
        <dbReference type="PROSITE" id="PS50206"/>
    </source>
</evidence>
<dbReference type="SMART" id="SM00450">
    <property type="entry name" value="RHOD"/>
    <property type="match status" value="1"/>
</dbReference>
<reference evidence="2 3" key="1">
    <citation type="journal article" date="2022" name="Nat. Genet.">
        <title>Improved pea reference genome and pan-genome highlight genomic features and evolutionary characteristics.</title>
        <authorList>
            <person name="Yang T."/>
            <person name="Liu R."/>
            <person name="Luo Y."/>
            <person name="Hu S."/>
            <person name="Wang D."/>
            <person name="Wang C."/>
            <person name="Pandey M.K."/>
            <person name="Ge S."/>
            <person name="Xu Q."/>
            <person name="Li N."/>
            <person name="Li G."/>
            <person name="Huang Y."/>
            <person name="Saxena R.K."/>
            <person name="Ji Y."/>
            <person name="Li M."/>
            <person name="Yan X."/>
            <person name="He Y."/>
            <person name="Liu Y."/>
            <person name="Wang X."/>
            <person name="Xiang C."/>
            <person name="Varshney R.K."/>
            <person name="Ding H."/>
            <person name="Gao S."/>
            <person name="Zong X."/>
        </authorList>
    </citation>
    <scope>NUCLEOTIDE SEQUENCE [LARGE SCALE GENOMIC DNA]</scope>
    <source>
        <strain evidence="2 3">cv. Zhongwan 6</strain>
    </source>
</reference>
<evidence type="ECO:0000313" key="2">
    <source>
        <dbReference type="EMBL" id="KAI5438659.1"/>
    </source>
</evidence>
<evidence type="ECO:0000313" key="3">
    <source>
        <dbReference type="Proteomes" id="UP001058974"/>
    </source>
</evidence>
<keyword evidence="3" id="KW-1185">Reference proteome</keyword>
<dbReference type="AlphaFoldDB" id="A0A9D4YGF7"/>
<accession>A0A9D4YGF7</accession>
<dbReference type="Pfam" id="PF00581">
    <property type="entry name" value="Rhodanese"/>
    <property type="match status" value="1"/>
</dbReference>
<dbReference type="SUPFAM" id="SSF52821">
    <property type="entry name" value="Rhodanese/Cell cycle control phosphatase"/>
    <property type="match status" value="1"/>
</dbReference>
<dbReference type="PROSITE" id="PS50206">
    <property type="entry name" value="RHODANESE_3"/>
    <property type="match status" value="1"/>
</dbReference>
<sequence>MKTMTATSFDVSAACFHSRPLNLRRNTTMTSFSFVKSSNFNKGQRSVVVQPKFLNFRMMSSLKGNLEEVVGVPTSVPVRVAHDLFLAGHKYLDVRTTEEFNAGHAPGAINIPYMYKVGSGMTKNSNFVKEVSSHFRKEDEIIVGCQLGKRSMMAATDLLTSVSISSLNKPRRVVGFTGVTDIAGGYAAWTQNGLPTER</sequence>
<dbReference type="CDD" id="cd00158">
    <property type="entry name" value="RHOD"/>
    <property type="match status" value="1"/>
</dbReference>
<protein>
    <recommendedName>
        <fullName evidence="1">Rhodanese domain-containing protein</fullName>
    </recommendedName>
</protein>
<dbReference type="PANTHER" id="PTHR45431:SF3">
    <property type="entry name" value="RHODANESE-LIKE DOMAIN-CONTAINING PROTEIN 15, CHLOROPLASTIC"/>
    <property type="match status" value="1"/>
</dbReference>
<dbReference type="Gramene" id="Psat02G0440700-T1">
    <property type="protein sequence ID" value="KAI5438659.1"/>
    <property type="gene ID" value="KIW84_024407"/>
</dbReference>
<name>A0A9D4YGF7_PEA</name>